<dbReference type="SUPFAM" id="SSF51338">
    <property type="entry name" value="Composite domain of metallo-dependent hydrolases"/>
    <property type="match status" value="2"/>
</dbReference>
<accession>A0A2S7WQH7</accession>
<name>A0A2S7WQH7_9FLAO</name>
<dbReference type="OrthoDB" id="9797498at2"/>
<dbReference type="InterPro" id="IPR006680">
    <property type="entry name" value="Amidohydro-rel"/>
</dbReference>
<dbReference type="SUPFAM" id="SSF51556">
    <property type="entry name" value="Metallo-dependent hydrolases"/>
    <property type="match status" value="1"/>
</dbReference>
<dbReference type="GO" id="GO:0016810">
    <property type="term" value="F:hydrolase activity, acting on carbon-nitrogen (but not peptide) bonds"/>
    <property type="evidence" value="ECO:0007669"/>
    <property type="project" value="InterPro"/>
</dbReference>
<dbReference type="EMBL" id="MSCN01000001">
    <property type="protein sequence ID" value="PQJ79867.1"/>
    <property type="molecule type" value="Genomic_DNA"/>
</dbReference>
<dbReference type="Gene3D" id="2.30.40.10">
    <property type="entry name" value="Urease, subunit C, domain 1"/>
    <property type="match status" value="1"/>
</dbReference>
<comment type="caution">
    <text evidence="2">The sequence shown here is derived from an EMBL/GenBank/DDBJ whole genome shotgun (WGS) entry which is preliminary data.</text>
</comment>
<dbReference type="InterPro" id="IPR011059">
    <property type="entry name" value="Metal-dep_hydrolase_composite"/>
</dbReference>
<evidence type="ECO:0000259" key="1">
    <source>
        <dbReference type="Pfam" id="PF01979"/>
    </source>
</evidence>
<dbReference type="PANTHER" id="PTHR43135:SF3">
    <property type="entry name" value="ALPHA-D-RIBOSE 1-METHYLPHOSPHONATE 5-TRIPHOSPHATE DIPHOSPHATASE"/>
    <property type="match status" value="1"/>
</dbReference>
<dbReference type="InterPro" id="IPR051781">
    <property type="entry name" value="Metallo-dep_Hydrolase"/>
</dbReference>
<organism evidence="2 3">
    <name type="scientific">Polaribacter porphyrae</name>
    <dbReference type="NCBI Taxonomy" id="1137780"/>
    <lineage>
        <taxon>Bacteria</taxon>
        <taxon>Pseudomonadati</taxon>
        <taxon>Bacteroidota</taxon>
        <taxon>Flavobacteriia</taxon>
        <taxon>Flavobacteriales</taxon>
        <taxon>Flavobacteriaceae</taxon>
    </lineage>
</organism>
<dbReference type="Pfam" id="PF01979">
    <property type="entry name" value="Amidohydro_1"/>
    <property type="match status" value="1"/>
</dbReference>
<protein>
    <recommendedName>
        <fullName evidence="1">Amidohydrolase-related domain-containing protein</fullName>
    </recommendedName>
</protein>
<sequence length="433" mass="48241">MKYFTLYILFIGFTLNTQNTLLKANYHYDSDKGEFGGYIEVLVQQNKIKAIGNKLSYDASKTKVIDLGEATLLPGLIDAHTHVLIEEELHPNYFGFGETVAKNVITKSDAYRALEGASRAKSYLHEGFTTIRDLGNSGLYADVDLRNAIDNELIVGSRMFVSGPGIAATGGQAYGLSFSYSKDIAHKDYQIINDKQEAIAAVRDHVLMRVDLIKVHADNIPNKTTLSLEELAVIVQEAKRHDKKVTAHAITDRAIWNAAKAGVCSIEHAYIMRDSTLNFIKQKGITLIPTYSNKEISNEMFLKSGMSDSTRRKGIIERSAKRQQSSLMKLYKSNVKLAFGSDFYSKISHSRGESAKKSMYAWLEAGIPLEKVLQYATKNAAFLVNTPRNKFGVLKEKYTADIIAVKGDLSKDSKLLEQCKFVMKNGKVIPLNN</sequence>
<dbReference type="InterPro" id="IPR032466">
    <property type="entry name" value="Metal_Hydrolase"/>
</dbReference>
<dbReference type="AlphaFoldDB" id="A0A2S7WQH7"/>
<evidence type="ECO:0000313" key="2">
    <source>
        <dbReference type="EMBL" id="PQJ79867.1"/>
    </source>
</evidence>
<feature type="domain" description="Amidohydrolase-related" evidence="1">
    <location>
        <begin position="71"/>
        <end position="428"/>
    </location>
</feature>
<dbReference type="Gene3D" id="3.20.20.140">
    <property type="entry name" value="Metal-dependent hydrolases"/>
    <property type="match status" value="1"/>
</dbReference>
<dbReference type="Proteomes" id="UP000238882">
    <property type="component" value="Unassembled WGS sequence"/>
</dbReference>
<dbReference type="RefSeq" id="WP_105016465.1">
    <property type="nucleotide sequence ID" value="NZ_MSCN01000001.1"/>
</dbReference>
<keyword evidence="3" id="KW-1185">Reference proteome</keyword>
<gene>
    <name evidence="2" type="ORF">BTO18_12085</name>
</gene>
<reference evidence="2 3" key="1">
    <citation type="submission" date="2016-12" db="EMBL/GenBank/DDBJ databases">
        <title>Trade-off between light-utilization and light-protection in marine flavobacteria.</title>
        <authorList>
            <person name="Kumagai Y."/>
            <person name="Yoshizawa S."/>
            <person name="Kogure K."/>
            <person name="Iwasaki W."/>
        </authorList>
    </citation>
    <scope>NUCLEOTIDE SEQUENCE [LARGE SCALE GENOMIC DNA]</scope>
    <source>
        <strain evidence="2 3">NBRC 108759</strain>
    </source>
</reference>
<proteinExistence type="predicted"/>
<dbReference type="PANTHER" id="PTHR43135">
    <property type="entry name" value="ALPHA-D-RIBOSE 1-METHYLPHOSPHONATE 5-TRIPHOSPHATE DIPHOSPHATASE"/>
    <property type="match status" value="1"/>
</dbReference>
<evidence type="ECO:0000313" key="3">
    <source>
        <dbReference type="Proteomes" id="UP000238882"/>
    </source>
</evidence>